<dbReference type="EMBL" id="CM042035">
    <property type="protein sequence ID" value="KAI3754312.1"/>
    <property type="molecule type" value="Genomic_DNA"/>
</dbReference>
<protein>
    <submittedName>
        <fullName evidence="1">Uncharacterized protein</fullName>
    </submittedName>
</protein>
<accession>A0ACB9E6A8</accession>
<proteinExistence type="predicted"/>
<evidence type="ECO:0000313" key="2">
    <source>
        <dbReference type="Proteomes" id="UP001056120"/>
    </source>
</evidence>
<sequence length="97" mass="10763">MVSRFIIFIFFLSLSNANSIVKNLPGFHGDLPFTLETGYVGLGADNETQFFYYFVESQSDPLNDPFLFSLTGGPGTTGLYPFLYQIGPLSINFDNST</sequence>
<dbReference type="Proteomes" id="UP001056120">
    <property type="component" value="Linkage Group LG18"/>
</dbReference>
<name>A0ACB9E6A8_9ASTR</name>
<reference evidence="1 2" key="2">
    <citation type="journal article" date="2022" name="Mol. Ecol. Resour.">
        <title>The genomes of chicory, endive, great burdock and yacon provide insights into Asteraceae paleo-polyploidization history and plant inulin production.</title>
        <authorList>
            <person name="Fan W."/>
            <person name="Wang S."/>
            <person name="Wang H."/>
            <person name="Wang A."/>
            <person name="Jiang F."/>
            <person name="Liu H."/>
            <person name="Zhao H."/>
            <person name="Xu D."/>
            <person name="Zhang Y."/>
        </authorList>
    </citation>
    <scope>NUCLEOTIDE SEQUENCE [LARGE SCALE GENOMIC DNA]</scope>
    <source>
        <strain evidence="2">cv. Yunnan</strain>
        <tissue evidence="1">Leaves</tissue>
    </source>
</reference>
<organism evidence="1 2">
    <name type="scientific">Smallanthus sonchifolius</name>
    <dbReference type="NCBI Taxonomy" id="185202"/>
    <lineage>
        <taxon>Eukaryota</taxon>
        <taxon>Viridiplantae</taxon>
        <taxon>Streptophyta</taxon>
        <taxon>Embryophyta</taxon>
        <taxon>Tracheophyta</taxon>
        <taxon>Spermatophyta</taxon>
        <taxon>Magnoliopsida</taxon>
        <taxon>eudicotyledons</taxon>
        <taxon>Gunneridae</taxon>
        <taxon>Pentapetalae</taxon>
        <taxon>asterids</taxon>
        <taxon>campanulids</taxon>
        <taxon>Asterales</taxon>
        <taxon>Asteraceae</taxon>
        <taxon>Asteroideae</taxon>
        <taxon>Heliantheae alliance</taxon>
        <taxon>Millerieae</taxon>
        <taxon>Smallanthus</taxon>
    </lineage>
</organism>
<evidence type="ECO:0000313" key="1">
    <source>
        <dbReference type="EMBL" id="KAI3754312.1"/>
    </source>
</evidence>
<reference evidence="2" key="1">
    <citation type="journal article" date="2022" name="Mol. Ecol. Resour.">
        <title>The genomes of chicory, endive, great burdock and yacon provide insights into Asteraceae palaeo-polyploidization history and plant inulin production.</title>
        <authorList>
            <person name="Fan W."/>
            <person name="Wang S."/>
            <person name="Wang H."/>
            <person name="Wang A."/>
            <person name="Jiang F."/>
            <person name="Liu H."/>
            <person name="Zhao H."/>
            <person name="Xu D."/>
            <person name="Zhang Y."/>
        </authorList>
    </citation>
    <scope>NUCLEOTIDE SEQUENCE [LARGE SCALE GENOMIC DNA]</scope>
    <source>
        <strain evidence="2">cv. Yunnan</strain>
    </source>
</reference>
<gene>
    <name evidence="1" type="ORF">L1987_54094</name>
</gene>
<keyword evidence="2" id="KW-1185">Reference proteome</keyword>
<comment type="caution">
    <text evidence="1">The sequence shown here is derived from an EMBL/GenBank/DDBJ whole genome shotgun (WGS) entry which is preliminary data.</text>
</comment>